<reference evidence="2" key="1">
    <citation type="journal article" date="2015" name="Nature">
        <title>Complex archaea that bridge the gap between prokaryotes and eukaryotes.</title>
        <authorList>
            <person name="Spang A."/>
            <person name="Saw J.H."/>
            <person name="Jorgensen S.L."/>
            <person name="Zaremba-Niedzwiedzka K."/>
            <person name="Martijn J."/>
            <person name="Lind A.E."/>
            <person name="van Eijk R."/>
            <person name="Schleper C."/>
            <person name="Guy L."/>
            <person name="Ettema T.J."/>
        </authorList>
    </citation>
    <scope>NUCLEOTIDE SEQUENCE</scope>
</reference>
<protein>
    <recommendedName>
        <fullName evidence="1">Solute-binding protein family 3/N-terminal domain-containing protein</fullName>
    </recommendedName>
</protein>
<evidence type="ECO:0000313" key="2">
    <source>
        <dbReference type="EMBL" id="KKN95523.1"/>
    </source>
</evidence>
<feature type="domain" description="Solute-binding protein family 3/N-terminal" evidence="1">
    <location>
        <begin position="27"/>
        <end position="243"/>
    </location>
</feature>
<comment type="caution">
    <text evidence="2">The sequence shown here is derived from an EMBL/GenBank/DDBJ whole genome shotgun (WGS) entry which is preliminary data.</text>
</comment>
<dbReference type="InterPro" id="IPR001638">
    <property type="entry name" value="Solute-binding_3/MltF_N"/>
</dbReference>
<dbReference type="Gene3D" id="3.40.190.10">
    <property type="entry name" value="Periplasmic binding protein-like II"/>
    <property type="match status" value="2"/>
</dbReference>
<sequence>MKGLRAIAWGSLICVCANVSQLQAAKLKLGFGTNKPPYVYEFESRGLEFDLVAAALREAGDEMTPYYAPMERLHLMLKRGELDAIATTSSASGVSAYYSDSYLEYQNVAVSLAGNKIILRNIADLEDYSVSAFQRARYLLGNEFGAMVSRNPAYREEARQITRNLLLYSGRVEVVIADERIFNAFNPVVSDQVDVQQPVTLHRLFPPTPYSVGFVDSAARDRFNQGLAALRTSADYQRIMARYPSL</sequence>
<accession>A0A0F9XTD3</accession>
<organism evidence="2">
    <name type="scientific">marine sediment metagenome</name>
    <dbReference type="NCBI Taxonomy" id="412755"/>
    <lineage>
        <taxon>unclassified sequences</taxon>
        <taxon>metagenomes</taxon>
        <taxon>ecological metagenomes</taxon>
    </lineage>
</organism>
<gene>
    <name evidence="2" type="ORF">LCGC14_0177680</name>
</gene>
<dbReference type="SUPFAM" id="SSF53850">
    <property type="entry name" value="Periplasmic binding protein-like II"/>
    <property type="match status" value="1"/>
</dbReference>
<name>A0A0F9XTD3_9ZZZZ</name>
<dbReference type="Pfam" id="PF00497">
    <property type="entry name" value="SBP_bac_3"/>
    <property type="match status" value="1"/>
</dbReference>
<dbReference type="EMBL" id="LAZR01000070">
    <property type="protein sequence ID" value="KKN95523.1"/>
    <property type="molecule type" value="Genomic_DNA"/>
</dbReference>
<dbReference type="AlphaFoldDB" id="A0A0F9XTD3"/>
<proteinExistence type="predicted"/>
<evidence type="ECO:0000259" key="1">
    <source>
        <dbReference type="Pfam" id="PF00497"/>
    </source>
</evidence>